<protein>
    <recommendedName>
        <fullName evidence="4">Bifunctional inhibitor/plant lipid transfer protein/seed storage helical domain-containing protein</fullName>
    </recommendedName>
</protein>
<keyword evidence="3" id="KW-0732">Signal</keyword>
<keyword evidence="2" id="KW-1015">Disulfide bond</keyword>
<feature type="domain" description="Bifunctional inhibitor/plant lipid transfer protein/seed storage helical" evidence="4">
    <location>
        <begin position="20"/>
        <end position="111"/>
    </location>
</feature>
<comment type="caution">
    <text evidence="5">The sequence shown here is derived from an EMBL/GenBank/DDBJ whole genome shotgun (WGS) entry which is preliminary data.</text>
</comment>
<comment type="similarity">
    <text evidence="1">Belongs to the plant LTP family.</text>
</comment>
<dbReference type="GO" id="GO:0006869">
    <property type="term" value="P:lipid transport"/>
    <property type="evidence" value="ECO:0007669"/>
    <property type="project" value="InterPro"/>
</dbReference>
<dbReference type="Gene3D" id="1.10.110.10">
    <property type="entry name" value="Plant lipid-transfer and hydrophobic proteins"/>
    <property type="match status" value="1"/>
</dbReference>
<dbReference type="GO" id="GO:0008289">
    <property type="term" value="F:lipid binding"/>
    <property type="evidence" value="ECO:0007669"/>
    <property type="project" value="InterPro"/>
</dbReference>
<dbReference type="Proteomes" id="UP001374584">
    <property type="component" value="Unassembled WGS sequence"/>
</dbReference>
<keyword evidence="7" id="KW-1185">Reference proteome</keyword>
<feature type="chain" id="PRO_5044711322" description="Bifunctional inhibitor/plant lipid transfer protein/seed storage helical domain-containing protein" evidence="3">
    <location>
        <begin position="28"/>
        <end position="118"/>
    </location>
</feature>
<dbReference type="InterPro" id="IPR016140">
    <property type="entry name" value="Bifunc_inhib/LTP/seed_store"/>
</dbReference>
<dbReference type="PANTHER" id="PTHR33076">
    <property type="entry name" value="NON-SPECIFIC LIPID-TRANSFER PROTEIN 2-RELATED"/>
    <property type="match status" value="1"/>
</dbReference>
<evidence type="ECO:0000256" key="3">
    <source>
        <dbReference type="SAM" id="SignalP"/>
    </source>
</evidence>
<gene>
    <name evidence="5" type="ORF">VNO80_30484</name>
    <name evidence="6" type="ORF">VNO80_30485</name>
</gene>
<dbReference type="InterPro" id="IPR000528">
    <property type="entry name" value="Plant_nsLTP"/>
</dbReference>
<proteinExistence type="inferred from homology"/>
<dbReference type="AlphaFoldDB" id="A0AAN9QFU6"/>
<dbReference type="PRINTS" id="PR00382">
    <property type="entry name" value="LIPIDTRNSFER"/>
</dbReference>
<dbReference type="Pfam" id="PF14368">
    <property type="entry name" value="LTP_2"/>
    <property type="match status" value="1"/>
</dbReference>
<dbReference type="InterPro" id="IPR036312">
    <property type="entry name" value="Bifun_inhib/LTP/seed_sf"/>
</dbReference>
<feature type="signal peptide" evidence="3">
    <location>
        <begin position="1"/>
        <end position="27"/>
    </location>
</feature>
<reference evidence="5 7" key="1">
    <citation type="submission" date="2024-01" db="EMBL/GenBank/DDBJ databases">
        <title>The genomes of 5 underutilized Papilionoideae crops provide insights into root nodulation and disease resistanc.</title>
        <authorList>
            <person name="Jiang F."/>
        </authorList>
    </citation>
    <scope>NUCLEOTIDE SEQUENCE [LARGE SCALE GENOMIC DNA]</scope>
    <source>
        <strain evidence="5">JINMINGXINNONG_FW02</strain>
        <tissue evidence="5">Leaves</tissue>
    </source>
</reference>
<evidence type="ECO:0000313" key="6">
    <source>
        <dbReference type="EMBL" id="KAK7333708.1"/>
    </source>
</evidence>
<accession>A0AAN9QFU6</accession>
<organism evidence="5 7">
    <name type="scientific">Phaseolus coccineus</name>
    <name type="common">Scarlet runner bean</name>
    <name type="synonym">Phaseolus multiflorus</name>
    <dbReference type="NCBI Taxonomy" id="3886"/>
    <lineage>
        <taxon>Eukaryota</taxon>
        <taxon>Viridiplantae</taxon>
        <taxon>Streptophyta</taxon>
        <taxon>Embryophyta</taxon>
        <taxon>Tracheophyta</taxon>
        <taxon>Spermatophyta</taxon>
        <taxon>Magnoliopsida</taxon>
        <taxon>eudicotyledons</taxon>
        <taxon>Gunneridae</taxon>
        <taxon>Pentapetalae</taxon>
        <taxon>rosids</taxon>
        <taxon>fabids</taxon>
        <taxon>Fabales</taxon>
        <taxon>Fabaceae</taxon>
        <taxon>Papilionoideae</taxon>
        <taxon>50 kb inversion clade</taxon>
        <taxon>NPAAA clade</taxon>
        <taxon>indigoferoid/millettioid clade</taxon>
        <taxon>Phaseoleae</taxon>
        <taxon>Phaseolus</taxon>
    </lineage>
</organism>
<evidence type="ECO:0000313" key="7">
    <source>
        <dbReference type="Proteomes" id="UP001374584"/>
    </source>
</evidence>
<evidence type="ECO:0000256" key="1">
    <source>
        <dbReference type="ARBA" id="ARBA00009748"/>
    </source>
</evidence>
<name>A0AAN9QFU6_PHACN</name>
<dbReference type="EMBL" id="JAYMYR010000011">
    <property type="protein sequence ID" value="KAK7333707.1"/>
    <property type="molecule type" value="Genomic_DNA"/>
</dbReference>
<evidence type="ECO:0000313" key="5">
    <source>
        <dbReference type="EMBL" id="KAK7333707.1"/>
    </source>
</evidence>
<dbReference type="EMBL" id="JAYMYR010000011">
    <property type="protein sequence ID" value="KAK7333708.1"/>
    <property type="molecule type" value="Genomic_DNA"/>
</dbReference>
<evidence type="ECO:0000256" key="2">
    <source>
        <dbReference type="ARBA" id="ARBA00023157"/>
    </source>
</evidence>
<dbReference type="SUPFAM" id="SSF47699">
    <property type="entry name" value="Bifunctional inhibitor/lipid-transfer protein/seed storage 2S albumin"/>
    <property type="match status" value="1"/>
</dbReference>
<evidence type="ECO:0000259" key="4">
    <source>
        <dbReference type="Pfam" id="PF14368"/>
    </source>
</evidence>
<sequence>MMGEKKVLAMVMFVMAYGLAITRLSEGQMPASCDEYKPLFSPCVPYLVNPDFGTPSSSCCAGAAQVFGRANNPAAIKKLCTCLVASMSNLGFYPQKLIQLPAGCNIKLSFSIDKCIKG</sequence>